<dbReference type="Proteomes" id="UP000583929">
    <property type="component" value="Unassembled WGS sequence"/>
</dbReference>
<dbReference type="AlphaFoldDB" id="A0A7J6IAU5"/>
<protein>
    <submittedName>
        <fullName evidence="1">Uncharacterized protein</fullName>
    </submittedName>
</protein>
<keyword evidence="2" id="KW-1185">Reference proteome</keyword>
<name>A0A7J6IAU5_CANSA</name>
<reference evidence="1 2" key="1">
    <citation type="journal article" date="2020" name="bioRxiv">
        <title>Sequence and annotation of 42 cannabis genomes reveals extensive copy number variation in cannabinoid synthesis and pathogen resistance genes.</title>
        <authorList>
            <person name="Mckernan K.J."/>
            <person name="Helbert Y."/>
            <person name="Kane L.T."/>
            <person name="Ebling H."/>
            <person name="Zhang L."/>
            <person name="Liu B."/>
            <person name="Eaton Z."/>
            <person name="Mclaughlin S."/>
            <person name="Kingan S."/>
            <person name="Baybayan P."/>
            <person name="Concepcion G."/>
            <person name="Jordan M."/>
            <person name="Riva A."/>
            <person name="Barbazuk W."/>
            <person name="Harkins T."/>
        </authorList>
    </citation>
    <scope>NUCLEOTIDE SEQUENCE [LARGE SCALE GENOMIC DNA]</scope>
    <source>
        <strain evidence="2">cv. Jamaican Lion 4</strain>
        <tissue evidence="1">Leaf</tissue>
    </source>
</reference>
<evidence type="ECO:0000313" key="1">
    <source>
        <dbReference type="EMBL" id="KAF4404129.1"/>
    </source>
</evidence>
<accession>A0A7J6IAU5</accession>
<evidence type="ECO:0000313" key="2">
    <source>
        <dbReference type="Proteomes" id="UP000583929"/>
    </source>
</evidence>
<proteinExistence type="predicted"/>
<organism evidence="1 2">
    <name type="scientific">Cannabis sativa</name>
    <name type="common">Hemp</name>
    <name type="synonym">Marijuana</name>
    <dbReference type="NCBI Taxonomy" id="3483"/>
    <lineage>
        <taxon>Eukaryota</taxon>
        <taxon>Viridiplantae</taxon>
        <taxon>Streptophyta</taxon>
        <taxon>Embryophyta</taxon>
        <taxon>Tracheophyta</taxon>
        <taxon>Spermatophyta</taxon>
        <taxon>Magnoliopsida</taxon>
        <taxon>eudicotyledons</taxon>
        <taxon>Gunneridae</taxon>
        <taxon>Pentapetalae</taxon>
        <taxon>rosids</taxon>
        <taxon>fabids</taxon>
        <taxon>Rosales</taxon>
        <taxon>Cannabaceae</taxon>
        <taxon>Cannabis</taxon>
    </lineage>
</organism>
<comment type="caution">
    <text evidence="1">The sequence shown here is derived from an EMBL/GenBank/DDBJ whole genome shotgun (WGS) entry which is preliminary data.</text>
</comment>
<gene>
    <name evidence="1" type="ORF">G4B88_014585</name>
</gene>
<dbReference type="EMBL" id="JAATIQ010000002">
    <property type="protein sequence ID" value="KAF4404129.1"/>
    <property type="molecule type" value="Genomic_DNA"/>
</dbReference>
<sequence length="127" mass="13694">MIVEALYPKEQRTAGVRELGPLDEKVATRGDVHLPITVFGELSIAVGDLHSRGGQAIKTPLQCDGIGGMPSSLKLSDSGQTPKEIIFVFTSIYETNDSSFPSILSQVIFPRIMSDTDEFPTSGVSRP</sequence>